<dbReference type="InterPro" id="IPR002300">
    <property type="entry name" value="aa-tRNA-synth_Ia"/>
</dbReference>
<dbReference type="InterPro" id="IPR015413">
    <property type="entry name" value="Methionyl/Leucyl_tRNA_Synth"/>
</dbReference>
<feature type="domain" description="Methionyl/Valyl/Leucyl/Isoleucyl-tRNA synthetase anticodon-binding" evidence="12">
    <location>
        <begin position="808"/>
        <end position="923"/>
    </location>
</feature>
<protein>
    <recommendedName>
        <fullName evidence="2">leucine--tRNA ligase</fullName>
        <ecNumber evidence="2">6.1.1.4</ecNumber>
    </recommendedName>
    <alternativeName>
        <fullName evidence="8">Leucyl-tRNA synthetase</fullName>
    </alternativeName>
</protein>
<evidence type="ECO:0000259" key="13">
    <source>
        <dbReference type="Pfam" id="PF09334"/>
    </source>
</evidence>
<dbReference type="PANTHER" id="PTHR45794">
    <property type="entry name" value="LEUCYL-TRNA SYNTHETASE"/>
    <property type="match status" value="1"/>
</dbReference>
<evidence type="ECO:0000313" key="16">
    <source>
        <dbReference type="Proteomes" id="UP000285301"/>
    </source>
</evidence>
<name>A0A3S3S1X0_9ACAR</name>
<dbReference type="SUPFAM" id="SSF47323">
    <property type="entry name" value="Anticodon-binding domain of a subclass of class I aminoacyl-tRNA synthetases"/>
    <property type="match status" value="1"/>
</dbReference>
<feature type="domain" description="Methionyl/Leucyl tRNA synthetase" evidence="13">
    <location>
        <begin position="684"/>
        <end position="773"/>
    </location>
</feature>
<keyword evidence="5 10" id="KW-0067">ATP-binding</keyword>
<dbReference type="GO" id="GO:0002161">
    <property type="term" value="F:aminoacyl-tRNA deacylase activity"/>
    <property type="evidence" value="ECO:0007669"/>
    <property type="project" value="InterPro"/>
</dbReference>
<comment type="caution">
    <text evidence="15">The sequence shown here is derived from an EMBL/GenBank/DDBJ whole genome shotgun (WGS) entry which is preliminary data.</text>
</comment>
<dbReference type="SUPFAM" id="SSF52374">
    <property type="entry name" value="Nucleotidylyl transferase"/>
    <property type="match status" value="1"/>
</dbReference>
<dbReference type="EMBL" id="NCKU01003183">
    <property type="protein sequence ID" value="RWS08016.1"/>
    <property type="molecule type" value="Genomic_DNA"/>
</dbReference>
<dbReference type="FunFam" id="1.10.730.10:FF:000020">
    <property type="entry name" value="Leucine--tRNA ligase cytoplasmic"/>
    <property type="match status" value="1"/>
</dbReference>
<evidence type="ECO:0000256" key="9">
    <source>
        <dbReference type="ARBA" id="ARBA00047469"/>
    </source>
</evidence>
<keyword evidence="4 10" id="KW-0547">Nucleotide-binding</keyword>
<evidence type="ECO:0000259" key="11">
    <source>
        <dbReference type="Pfam" id="PF00133"/>
    </source>
</evidence>
<dbReference type="STRING" id="1965070.A0A3S3S1X0"/>
<dbReference type="GO" id="GO:0005524">
    <property type="term" value="F:ATP binding"/>
    <property type="evidence" value="ECO:0007669"/>
    <property type="project" value="UniProtKB-KW"/>
</dbReference>
<keyword evidence="16" id="KW-1185">Reference proteome</keyword>
<keyword evidence="7 10" id="KW-0030">Aminoacyl-tRNA synthetase</keyword>
<dbReference type="Pfam" id="PF00133">
    <property type="entry name" value="tRNA-synt_1"/>
    <property type="match status" value="1"/>
</dbReference>
<dbReference type="Proteomes" id="UP000285301">
    <property type="component" value="Unassembled WGS sequence"/>
</dbReference>
<dbReference type="SUPFAM" id="SSF50677">
    <property type="entry name" value="ValRS/IleRS/LeuRS editing domain"/>
    <property type="match status" value="1"/>
</dbReference>
<organism evidence="15 16">
    <name type="scientific">Dinothrombium tinctorium</name>
    <dbReference type="NCBI Taxonomy" id="1965070"/>
    <lineage>
        <taxon>Eukaryota</taxon>
        <taxon>Metazoa</taxon>
        <taxon>Ecdysozoa</taxon>
        <taxon>Arthropoda</taxon>
        <taxon>Chelicerata</taxon>
        <taxon>Arachnida</taxon>
        <taxon>Acari</taxon>
        <taxon>Acariformes</taxon>
        <taxon>Trombidiformes</taxon>
        <taxon>Prostigmata</taxon>
        <taxon>Anystina</taxon>
        <taxon>Parasitengona</taxon>
        <taxon>Trombidioidea</taxon>
        <taxon>Trombidiidae</taxon>
        <taxon>Dinothrombium</taxon>
    </lineage>
</organism>
<dbReference type="CDD" id="cd07959">
    <property type="entry name" value="Anticodon_Ia_Leu_AEc"/>
    <property type="match status" value="1"/>
</dbReference>
<evidence type="ECO:0000256" key="8">
    <source>
        <dbReference type="ARBA" id="ARBA00030520"/>
    </source>
</evidence>
<evidence type="ECO:0000256" key="4">
    <source>
        <dbReference type="ARBA" id="ARBA00022741"/>
    </source>
</evidence>
<comment type="catalytic activity">
    <reaction evidence="9">
        <text>tRNA(Leu) + L-leucine + ATP = L-leucyl-tRNA(Leu) + AMP + diphosphate</text>
        <dbReference type="Rhea" id="RHEA:11688"/>
        <dbReference type="Rhea" id="RHEA-COMP:9613"/>
        <dbReference type="Rhea" id="RHEA-COMP:9622"/>
        <dbReference type="ChEBI" id="CHEBI:30616"/>
        <dbReference type="ChEBI" id="CHEBI:33019"/>
        <dbReference type="ChEBI" id="CHEBI:57427"/>
        <dbReference type="ChEBI" id="CHEBI:78442"/>
        <dbReference type="ChEBI" id="CHEBI:78494"/>
        <dbReference type="ChEBI" id="CHEBI:456215"/>
        <dbReference type="EC" id="6.1.1.4"/>
    </reaction>
</comment>
<dbReference type="Gene3D" id="3.90.740.10">
    <property type="entry name" value="Valyl/Leucyl/Isoleucyl-tRNA synthetase, editing domain"/>
    <property type="match status" value="1"/>
</dbReference>
<evidence type="ECO:0000256" key="6">
    <source>
        <dbReference type="ARBA" id="ARBA00022917"/>
    </source>
</evidence>
<dbReference type="InterPro" id="IPR004493">
    <property type="entry name" value="Leu-tRNA-synth_Ia_arc/euk"/>
</dbReference>
<sequence>MAHERKGDFKLRHYLEFEREAQQKWENEKTFEENARDPSEKANKYFVTFPYPYMNGKLHLGHSFSLSKCEFAVGFQRLKGKHCLFPFAFHCTGMPIKTCADKLKRELEEFGFPPNFPEELNGAEDAKGVGDLNDSEALLKDKAKGKKSKAAAKTGNVKYQFQIMQSLGLKDEEIVKFSDAQYWLQYFPELAIKDLKCLGVKVDWRRAFLTTDVNPFYDSFIRWQFLKLKEMNKIKYGKRYTIFSPKDNQPCMDHDRSEGEGVAPQEYTLIKLRILDPLPNKLAEALNDRSDLLENIFLVAATLRTETMYGQTNCWVKPDMKYIAFLVNNPITGKEEVIICTRRAALNMSYQGYTSETGKLTVIAELTGNDILGCKLKSPLTTNEVIYALPMLTIKYEKGTGIVTSVPSDSPDDYAALQDLKRKQPLREKYGIKDEMVMPFEPIPIIEVPELGNLSAPKLCEEMQIQSQNEKDKLEKAKEKIYLKGFYEGKLLVGPYKGYKVSEVKKSIQKELCDSSQAFIYMEPEKRVISRSNDECVVALCDQWYLDYGDETWKSKVRQALENLNTYFDEARRNFESVLDWLHEHACSRTYGLGTKLPWAEEWLIESLSDSTIYMAYYTVCHFLQNGSLFGTEKNTLNITPEDMTPAVWDYIFLNHSYPLEINIPKEKLDLLRKEFNYWYPVDLRVSGKDLIPNHLTYFLYNHCAIWENNSDMWPKAIRGNGHLLLNNEKMSKSTGNFLTLEEAIAKYSADGVRFALADAGDSIEDANFLEKQADAGLLRLYNFYEWAKEMKNSEASLRQGPLVSFADRAFDNEMNMLIAETEKNYEAMMFKEALKTGFFEYQDSRDRYRELCGEEGMHQDLIHKFIETQTIILSPICPHIGETIWAMLEKPSSIMFEKWPDTGAFDSTLQKSLDYLMDACHSFRLRLKAYFTTQSKGKGKQKNDVVQKPSHATIYVAKQFPPWQNIILQTLRDLYIKNGNVLPDNKVIAQKLGQIADLKKFMKKVMPFAEMRKRLLQTQGESVFNQTTCFDEFEVLKENIEYLKNTLEVEHIVIKSADEADSKVQEECCPQEPYIIFELKSES</sequence>
<dbReference type="InterPro" id="IPR055416">
    <property type="entry name" value="RBD_LARS1"/>
</dbReference>
<dbReference type="AlphaFoldDB" id="A0A3S3S1X0"/>
<dbReference type="InterPro" id="IPR013155">
    <property type="entry name" value="M/V/L/I-tRNA-synth_anticd-bd"/>
</dbReference>
<dbReference type="FunFam" id="3.90.740.10:FF:000001">
    <property type="entry name" value="Leucine--tRNA ligase, cytoplasmic"/>
    <property type="match status" value="1"/>
</dbReference>
<dbReference type="PANTHER" id="PTHR45794:SF1">
    <property type="entry name" value="LEUCINE--TRNA LIGASE, CYTOPLASMIC"/>
    <property type="match status" value="1"/>
</dbReference>
<evidence type="ECO:0000256" key="3">
    <source>
        <dbReference type="ARBA" id="ARBA00022598"/>
    </source>
</evidence>
<dbReference type="NCBIfam" id="TIGR00395">
    <property type="entry name" value="leuS_arch"/>
    <property type="match status" value="1"/>
</dbReference>
<dbReference type="GO" id="GO:0006429">
    <property type="term" value="P:leucyl-tRNA aminoacylation"/>
    <property type="evidence" value="ECO:0007669"/>
    <property type="project" value="InterPro"/>
</dbReference>
<evidence type="ECO:0000259" key="14">
    <source>
        <dbReference type="Pfam" id="PF24810"/>
    </source>
</evidence>
<feature type="domain" description="Aminoacyl-tRNA synthetase class Ia" evidence="11">
    <location>
        <begin position="22"/>
        <end position="102"/>
    </location>
</feature>
<dbReference type="EC" id="6.1.1.4" evidence="2"/>
<dbReference type="InterPro" id="IPR014729">
    <property type="entry name" value="Rossmann-like_a/b/a_fold"/>
</dbReference>
<dbReference type="InterPro" id="IPR009080">
    <property type="entry name" value="tRNAsynth_Ia_anticodon-bd"/>
</dbReference>
<evidence type="ECO:0000259" key="12">
    <source>
        <dbReference type="Pfam" id="PF08264"/>
    </source>
</evidence>
<dbReference type="GO" id="GO:0004823">
    <property type="term" value="F:leucine-tRNA ligase activity"/>
    <property type="evidence" value="ECO:0007669"/>
    <property type="project" value="UniProtKB-EC"/>
</dbReference>
<dbReference type="Gene3D" id="1.10.730.10">
    <property type="entry name" value="Isoleucyl-tRNA Synthetase, Domain 1"/>
    <property type="match status" value="1"/>
</dbReference>
<dbReference type="Pfam" id="PF08264">
    <property type="entry name" value="Anticodon_1"/>
    <property type="match status" value="1"/>
</dbReference>
<evidence type="ECO:0000313" key="15">
    <source>
        <dbReference type="EMBL" id="RWS08016.1"/>
    </source>
</evidence>
<evidence type="ECO:0000256" key="5">
    <source>
        <dbReference type="ARBA" id="ARBA00022840"/>
    </source>
</evidence>
<dbReference type="Pfam" id="PF24810">
    <property type="entry name" value="RBD_LARS1"/>
    <property type="match status" value="1"/>
</dbReference>
<proteinExistence type="inferred from homology"/>
<evidence type="ECO:0000256" key="2">
    <source>
        <dbReference type="ARBA" id="ARBA00013164"/>
    </source>
</evidence>
<evidence type="ECO:0000256" key="7">
    <source>
        <dbReference type="ARBA" id="ARBA00023146"/>
    </source>
</evidence>
<keyword evidence="3 10" id="KW-0436">Ligase</keyword>
<dbReference type="InterPro" id="IPR009008">
    <property type="entry name" value="Val/Leu/Ile-tRNA-synth_edit"/>
</dbReference>
<dbReference type="OrthoDB" id="10249672at2759"/>
<dbReference type="NCBIfam" id="NF008957">
    <property type="entry name" value="PRK12300.1"/>
    <property type="match status" value="1"/>
</dbReference>
<gene>
    <name evidence="15" type="ORF">B4U79_12383</name>
</gene>
<evidence type="ECO:0000256" key="10">
    <source>
        <dbReference type="RuleBase" id="RU363039"/>
    </source>
</evidence>
<accession>A0A3S3S1X0</accession>
<reference evidence="15 16" key="1">
    <citation type="journal article" date="2018" name="Gigascience">
        <title>Genomes of trombidid mites reveal novel predicted allergens and laterally-transferred genes associated with secondary metabolism.</title>
        <authorList>
            <person name="Dong X."/>
            <person name="Chaisiri K."/>
            <person name="Xia D."/>
            <person name="Armstrong S.D."/>
            <person name="Fang Y."/>
            <person name="Donnelly M.J."/>
            <person name="Kadowaki T."/>
            <person name="McGarry J.W."/>
            <person name="Darby A.C."/>
            <person name="Makepeace B.L."/>
        </authorList>
    </citation>
    <scope>NUCLEOTIDE SEQUENCE [LARGE SCALE GENOMIC DNA]</scope>
    <source>
        <strain evidence="15">UoL-WK</strain>
    </source>
</reference>
<comment type="similarity">
    <text evidence="1 10">Belongs to the class-I aminoacyl-tRNA synthetase family.</text>
</comment>
<dbReference type="Pfam" id="PF09334">
    <property type="entry name" value="tRNA-synt_1g"/>
    <property type="match status" value="1"/>
</dbReference>
<evidence type="ECO:0000256" key="1">
    <source>
        <dbReference type="ARBA" id="ARBA00005594"/>
    </source>
</evidence>
<keyword evidence="6 10" id="KW-0648">Protein biosynthesis</keyword>
<dbReference type="Gene3D" id="3.40.50.620">
    <property type="entry name" value="HUPs"/>
    <property type="match status" value="1"/>
</dbReference>
<feature type="domain" description="Leucine--tRNA ligase RagD-binding" evidence="14">
    <location>
        <begin position="957"/>
        <end position="1028"/>
    </location>
</feature>